<dbReference type="Pfam" id="PF12937">
    <property type="entry name" value="F-box-like"/>
    <property type="match status" value="1"/>
</dbReference>
<name>A0AAN9LCT4_PHACN</name>
<comment type="caution">
    <text evidence="3">The sequence shown here is derived from an EMBL/GenBank/DDBJ whole genome shotgun (WGS) entry which is preliminary data.</text>
</comment>
<dbReference type="InterPro" id="IPR036047">
    <property type="entry name" value="F-box-like_dom_sf"/>
</dbReference>
<proteinExistence type="predicted"/>
<reference evidence="3 4" key="1">
    <citation type="submission" date="2024-01" db="EMBL/GenBank/DDBJ databases">
        <title>The genomes of 5 underutilized Papilionoideae crops provide insights into root nodulation and disease resistanc.</title>
        <authorList>
            <person name="Jiang F."/>
        </authorList>
    </citation>
    <scope>NUCLEOTIDE SEQUENCE [LARGE SCALE GENOMIC DNA]</scope>
    <source>
        <strain evidence="3">JINMINGXINNONG_FW02</strain>
        <tissue evidence="3">Leaves</tissue>
    </source>
</reference>
<dbReference type="SUPFAM" id="SSF81383">
    <property type="entry name" value="F-box domain"/>
    <property type="match status" value="1"/>
</dbReference>
<evidence type="ECO:0000256" key="1">
    <source>
        <dbReference type="SAM" id="MobiDB-lite"/>
    </source>
</evidence>
<dbReference type="AlphaFoldDB" id="A0AAN9LCT4"/>
<keyword evidence="4" id="KW-1185">Reference proteome</keyword>
<gene>
    <name evidence="3" type="ORF">VNO80_29022</name>
</gene>
<protein>
    <recommendedName>
        <fullName evidence="2">F-box domain-containing protein</fullName>
    </recommendedName>
</protein>
<accession>A0AAN9LCT4</accession>
<sequence>MTRKRRRMMVEAAAAVTVTAVLPEDLMIEILARVRVSNPLQLRCVCKRWKSLVVDPQFVKKHLQKSFSDITDLVSKAMEDMNAFQLQLNYAPALAEQQEDEEEGEEGEEEEEEEEEEDPHSLVNELAQLDNMLVVVRSLKGSLETIKVDVQAIKERVKCLQSFLQIYLKTRVSSSSSFSSSPSSSSPSSSSSSSSSNSHTM</sequence>
<dbReference type="SMART" id="SM00256">
    <property type="entry name" value="FBOX"/>
    <property type="match status" value="1"/>
</dbReference>
<dbReference type="PANTHER" id="PTHR31672">
    <property type="entry name" value="BNACNNG10540D PROTEIN"/>
    <property type="match status" value="1"/>
</dbReference>
<evidence type="ECO:0000313" key="3">
    <source>
        <dbReference type="EMBL" id="KAK7332272.1"/>
    </source>
</evidence>
<dbReference type="PROSITE" id="PS50181">
    <property type="entry name" value="FBOX"/>
    <property type="match status" value="1"/>
</dbReference>
<evidence type="ECO:0000313" key="4">
    <source>
        <dbReference type="Proteomes" id="UP001374584"/>
    </source>
</evidence>
<organism evidence="3 4">
    <name type="scientific">Phaseolus coccineus</name>
    <name type="common">Scarlet runner bean</name>
    <name type="synonym">Phaseolus multiflorus</name>
    <dbReference type="NCBI Taxonomy" id="3886"/>
    <lineage>
        <taxon>Eukaryota</taxon>
        <taxon>Viridiplantae</taxon>
        <taxon>Streptophyta</taxon>
        <taxon>Embryophyta</taxon>
        <taxon>Tracheophyta</taxon>
        <taxon>Spermatophyta</taxon>
        <taxon>Magnoliopsida</taxon>
        <taxon>eudicotyledons</taxon>
        <taxon>Gunneridae</taxon>
        <taxon>Pentapetalae</taxon>
        <taxon>rosids</taxon>
        <taxon>fabids</taxon>
        <taxon>Fabales</taxon>
        <taxon>Fabaceae</taxon>
        <taxon>Papilionoideae</taxon>
        <taxon>50 kb inversion clade</taxon>
        <taxon>NPAAA clade</taxon>
        <taxon>indigoferoid/millettioid clade</taxon>
        <taxon>Phaseoleae</taxon>
        <taxon>Phaseolus</taxon>
    </lineage>
</organism>
<dbReference type="PANTHER" id="PTHR31672:SF13">
    <property type="entry name" value="F-BOX PROTEIN CPR30-LIKE"/>
    <property type="match status" value="1"/>
</dbReference>
<feature type="region of interest" description="Disordered" evidence="1">
    <location>
        <begin position="172"/>
        <end position="201"/>
    </location>
</feature>
<feature type="compositionally biased region" description="Acidic residues" evidence="1">
    <location>
        <begin position="97"/>
        <end position="118"/>
    </location>
</feature>
<feature type="region of interest" description="Disordered" evidence="1">
    <location>
        <begin position="95"/>
        <end position="121"/>
    </location>
</feature>
<dbReference type="Proteomes" id="UP001374584">
    <property type="component" value="Unassembled WGS sequence"/>
</dbReference>
<dbReference type="EMBL" id="JAYMYR010000011">
    <property type="protein sequence ID" value="KAK7332272.1"/>
    <property type="molecule type" value="Genomic_DNA"/>
</dbReference>
<evidence type="ECO:0000259" key="2">
    <source>
        <dbReference type="PROSITE" id="PS50181"/>
    </source>
</evidence>
<dbReference type="InterPro" id="IPR050796">
    <property type="entry name" value="SCF_F-box_component"/>
</dbReference>
<feature type="compositionally biased region" description="Low complexity" evidence="1">
    <location>
        <begin position="173"/>
        <end position="201"/>
    </location>
</feature>
<dbReference type="InterPro" id="IPR001810">
    <property type="entry name" value="F-box_dom"/>
</dbReference>
<feature type="domain" description="F-box" evidence="2">
    <location>
        <begin position="16"/>
        <end position="62"/>
    </location>
</feature>
<dbReference type="Gene3D" id="1.20.1280.50">
    <property type="match status" value="1"/>
</dbReference>